<feature type="compositionally biased region" description="Low complexity" evidence="1">
    <location>
        <begin position="67"/>
        <end position="77"/>
    </location>
</feature>
<proteinExistence type="predicted"/>
<accession>A0A7S1Q470</accession>
<dbReference type="AlphaFoldDB" id="A0A7S1Q470"/>
<sequence length="362" mass="36657">MGQAYTAMAGAAGAGGNGGSPAVVALLGLSGAGKTTLHRRLAFDPDRPGAFTGPLRPTKAPIWGDVTLPPATTTTTEPKALPEVAPAVGASPETARVLDVGGAPAARAEWPAVLAHTPPNVVVFVVDATAADPQMRESVEAFKDVLFHRDVVKDGAATGAATARDAAVVILFNRRGPRPGSDAADDGQQRVSSSNHTGYPDVASPEGGGGGDSTQQLEESATPPSTTSTSKPPRRGFAATNSGTGADDIARHESLDSTSVAGNSFGERPPMSPHQAGDEEESGFAAHAAPQTPAGPGASPYLERWGDLRAMLAAAVTERRGAHAVLAPGSVCAMRYAVVDADVQTGDGVDELLRVVARLAAS</sequence>
<gene>
    <name evidence="2" type="ORF">NDES1114_LOCUS16537</name>
</gene>
<dbReference type="SUPFAM" id="SSF52540">
    <property type="entry name" value="P-loop containing nucleoside triphosphate hydrolases"/>
    <property type="match status" value="1"/>
</dbReference>
<dbReference type="InterPro" id="IPR027417">
    <property type="entry name" value="P-loop_NTPase"/>
</dbReference>
<dbReference type="EMBL" id="HBGF01024949">
    <property type="protein sequence ID" value="CAD9119430.1"/>
    <property type="molecule type" value="Transcribed_RNA"/>
</dbReference>
<feature type="region of interest" description="Disordered" evidence="1">
    <location>
        <begin position="43"/>
        <end position="77"/>
    </location>
</feature>
<evidence type="ECO:0000313" key="2">
    <source>
        <dbReference type="EMBL" id="CAD9119430.1"/>
    </source>
</evidence>
<protein>
    <submittedName>
        <fullName evidence="2">Uncharacterized protein</fullName>
    </submittedName>
</protein>
<organism evidence="2">
    <name type="scientific">Neobodo designis</name>
    <name type="common">Flagellated protozoan</name>
    <name type="synonym">Bodo designis</name>
    <dbReference type="NCBI Taxonomy" id="312471"/>
    <lineage>
        <taxon>Eukaryota</taxon>
        <taxon>Discoba</taxon>
        <taxon>Euglenozoa</taxon>
        <taxon>Kinetoplastea</taxon>
        <taxon>Metakinetoplastina</taxon>
        <taxon>Neobodonida</taxon>
        <taxon>Neobodo</taxon>
    </lineage>
</organism>
<feature type="region of interest" description="Disordered" evidence="1">
    <location>
        <begin position="177"/>
        <end position="298"/>
    </location>
</feature>
<name>A0A7S1Q470_NEODS</name>
<reference evidence="2" key="1">
    <citation type="submission" date="2021-01" db="EMBL/GenBank/DDBJ databases">
        <authorList>
            <person name="Corre E."/>
            <person name="Pelletier E."/>
            <person name="Niang G."/>
            <person name="Scheremetjew M."/>
            <person name="Finn R."/>
            <person name="Kale V."/>
            <person name="Holt S."/>
            <person name="Cochrane G."/>
            <person name="Meng A."/>
            <person name="Brown T."/>
            <person name="Cohen L."/>
        </authorList>
    </citation>
    <scope>NUCLEOTIDE SEQUENCE</scope>
    <source>
        <strain evidence="2">CCAP 1951/1</strain>
    </source>
</reference>
<evidence type="ECO:0000256" key="1">
    <source>
        <dbReference type="SAM" id="MobiDB-lite"/>
    </source>
</evidence>
<feature type="compositionally biased region" description="Low complexity" evidence="1">
    <location>
        <begin position="220"/>
        <end position="231"/>
    </location>
</feature>
<dbReference type="Gene3D" id="3.40.50.300">
    <property type="entry name" value="P-loop containing nucleotide triphosphate hydrolases"/>
    <property type="match status" value="1"/>
</dbReference>